<sequence length="163" mass="18377">MRAEDLPLVRAWRNHPAVRQHMFTTHEITAEEHAQWFQRQQADATRRLYLFERDGRPQGFMHLSGVQLGGVCEWGFYAAPDAPRGTGRAMGAATLAELFTVEQVHKICGQVLQGNAASMRFHETLGFRPEGVLHQQHCSTDGRHLDVHCYGLLAADWRASQTG</sequence>
<dbReference type="InterPro" id="IPR020036">
    <property type="entry name" value="PseH"/>
</dbReference>
<dbReference type="AlphaFoldDB" id="A0A940YLX4"/>
<dbReference type="GO" id="GO:0016747">
    <property type="term" value="F:acyltransferase activity, transferring groups other than amino-acyl groups"/>
    <property type="evidence" value="ECO:0007669"/>
    <property type="project" value="InterPro"/>
</dbReference>
<organism evidence="2 3">
    <name type="scientific">Ideonella aquatica</name>
    <dbReference type="NCBI Taxonomy" id="2824119"/>
    <lineage>
        <taxon>Bacteria</taxon>
        <taxon>Pseudomonadati</taxon>
        <taxon>Pseudomonadota</taxon>
        <taxon>Betaproteobacteria</taxon>
        <taxon>Burkholderiales</taxon>
        <taxon>Sphaerotilaceae</taxon>
        <taxon>Ideonella</taxon>
    </lineage>
</organism>
<evidence type="ECO:0000313" key="3">
    <source>
        <dbReference type="Proteomes" id="UP000678374"/>
    </source>
</evidence>
<dbReference type="Gene3D" id="3.40.630.30">
    <property type="match status" value="1"/>
</dbReference>
<dbReference type="EMBL" id="JAGQDE010000003">
    <property type="protein sequence ID" value="MBQ0958358.1"/>
    <property type="molecule type" value="Genomic_DNA"/>
</dbReference>
<proteinExistence type="predicted"/>
<evidence type="ECO:0000313" key="2">
    <source>
        <dbReference type="EMBL" id="MBQ0958358.1"/>
    </source>
</evidence>
<evidence type="ECO:0000259" key="1">
    <source>
        <dbReference type="PROSITE" id="PS51186"/>
    </source>
</evidence>
<keyword evidence="2" id="KW-0012">Acyltransferase</keyword>
<gene>
    <name evidence="2" type="primary">pseH</name>
    <name evidence="2" type="ORF">KAK06_05255</name>
</gene>
<dbReference type="PANTHER" id="PTHR43415:SF3">
    <property type="entry name" value="GNAT-FAMILY ACETYLTRANSFERASE"/>
    <property type="match status" value="1"/>
</dbReference>
<dbReference type="Proteomes" id="UP000678374">
    <property type="component" value="Unassembled WGS sequence"/>
</dbReference>
<dbReference type="NCBIfam" id="TIGR03585">
    <property type="entry name" value="PseH"/>
    <property type="match status" value="1"/>
</dbReference>
<feature type="domain" description="N-acetyltransferase" evidence="1">
    <location>
        <begin position="1"/>
        <end position="156"/>
    </location>
</feature>
<dbReference type="PROSITE" id="PS51186">
    <property type="entry name" value="GNAT"/>
    <property type="match status" value="1"/>
</dbReference>
<dbReference type="SUPFAM" id="SSF55729">
    <property type="entry name" value="Acyl-CoA N-acyltransferases (Nat)"/>
    <property type="match status" value="1"/>
</dbReference>
<dbReference type="InterPro" id="IPR016181">
    <property type="entry name" value="Acyl_CoA_acyltransferase"/>
</dbReference>
<dbReference type="InterPro" id="IPR000182">
    <property type="entry name" value="GNAT_dom"/>
</dbReference>
<protein>
    <submittedName>
        <fullName evidence="2">UDP-4-amino-4, 6-dideoxy-N-acetyl-beta-L-altrosamine N-acetyltransferase</fullName>
        <ecNumber evidence="2">2.3.1.202</ecNumber>
    </submittedName>
</protein>
<reference evidence="2" key="1">
    <citation type="submission" date="2021-04" db="EMBL/GenBank/DDBJ databases">
        <title>The genome sequence of Ideonella sp. 4Y11.</title>
        <authorList>
            <person name="Liu Y."/>
        </authorList>
    </citation>
    <scope>NUCLEOTIDE SEQUENCE</scope>
    <source>
        <strain evidence="2">4Y11</strain>
    </source>
</reference>
<dbReference type="PANTHER" id="PTHR43415">
    <property type="entry name" value="SPERMIDINE N(1)-ACETYLTRANSFERASE"/>
    <property type="match status" value="1"/>
</dbReference>
<dbReference type="Pfam" id="PF13302">
    <property type="entry name" value="Acetyltransf_3"/>
    <property type="match status" value="1"/>
</dbReference>
<comment type="caution">
    <text evidence="2">The sequence shown here is derived from an EMBL/GenBank/DDBJ whole genome shotgun (WGS) entry which is preliminary data.</text>
</comment>
<keyword evidence="3" id="KW-1185">Reference proteome</keyword>
<dbReference type="EC" id="2.3.1.202" evidence="2"/>
<keyword evidence="2" id="KW-0808">Transferase</keyword>
<accession>A0A940YLX4</accession>
<name>A0A940YLX4_9BURK</name>